<dbReference type="EMBL" id="CP165646">
    <property type="protein sequence ID" value="XDU64794.1"/>
    <property type="molecule type" value="Genomic_DNA"/>
</dbReference>
<organism evidence="1">
    <name type="scientific">Leptotrichia mesophila</name>
    <dbReference type="NCBI Taxonomy" id="3239303"/>
    <lineage>
        <taxon>Bacteria</taxon>
        <taxon>Fusobacteriati</taxon>
        <taxon>Fusobacteriota</taxon>
        <taxon>Fusobacteriia</taxon>
        <taxon>Fusobacteriales</taxon>
        <taxon>Leptotrichiaceae</taxon>
        <taxon>Leptotrichia</taxon>
    </lineage>
</organism>
<sequence>MYNLIKNTEEKEISKKIQYEIETMLNKELENKENDSRELNEVGETIEELMINMIITNIL</sequence>
<dbReference type="AlphaFoldDB" id="A0AB39VC20"/>
<reference evidence="1" key="1">
    <citation type="submission" date="2024-07" db="EMBL/GenBank/DDBJ databases">
        <authorList>
            <person name="Li X.-J."/>
            <person name="Wang X."/>
        </authorList>
    </citation>
    <scope>NUCLEOTIDE SEQUENCE</scope>
    <source>
        <strain evidence="1">HSP-342</strain>
    </source>
</reference>
<name>A0AB39VC20_9FUSO</name>
<dbReference type="RefSeq" id="WP_369713055.1">
    <property type="nucleotide sequence ID" value="NZ_CP165646.1"/>
</dbReference>
<gene>
    <name evidence="1" type="ORF">AB8B23_01055</name>
</gene>
<protein>
    <submittedName>
        <fullName evidence="1">Uncharacterized protein</fullName>
    </submittedName>
</protein>
<dbReference type="KEGG" id="lmes:AB8B23_01055"/>
<proteinExistence type="predicted"/>
<accession>A0AB39VC20</accession>
<evidence type="ECO:0000313" key="1">
    <source>
        <dbReference type="EMBL" id="XDU64794.1"/>
    </source>
</evidence>